<evidence type="ECO:0000259" key="18">
    <source>
        <dbReference type="PROSITE" id="PS50221"/>
    </source>
</evidence>
<dbReference type="InterPro" id="IPR000203">
    <property type="entry name" value="GPS"/>
</dbReference>
<evidence type="ECO:0000256" key="5">
    <source>
        <dbReference type="ARBA" id="ARBA00022692"/>
    </source>
</evidence>
<evidence type="ECO:0000256" key="1">
    <source>
        <dbReference type="ARBA" id="ARBA00004138"/>
    </source>
</evidence>
<dbReference type="Gene3D" id="2.60.40.10">
    <property type="entry name" value="Immunoglobulins"/>
    <property type="match status" value="2"/>
</dbReference>
<gene>
    <name evidence="21" type="primary">pkd1l1</name>
</gene>
<keyword evidence="6" id="KW-0677">Repeat</keyword>
<dbReference type="GO" id="GO:0006816">
    <property type="term" value="P:calcium ion transport"/>
    <property type="evidence" value="ECO:0007669"/>
    <property type="project" value="TreeGrafter"/>
</dbReference>
<feature type="transmembrane region" description="Helical" evidence="14">
    <location>
        <begin position="2595"/>
        <end position="2616"/>
    </location>
</feature>
<dbReference type="InterPro" id="IPR000434">
    <property type="entry name" value="PC1"/>
</dbReference>
<keyword evidence="9 14" id="KW-0472">Membrane</keyword>
<feature type="transmembrane region" description="Helical" evidence="14">
    <location>
        <begin position="2048"/>
        <end position="2069"/>
    </location>
</feature>
<evidence type="ECO:0000313" key="21">
    <source>
        <dbReference type="RefSeq" id="XP_013770636.1"/>
    </source>
</evidence>
<keyword evidence="15" id="KW-0732">Signal</keyword>
<dbReference type="PROSITE" id="PS50095">
    <property type="entry name" value="PLAT"/>
    <property type="match status" value="1"/>
</dbReference>
<evidence type="ECO:0000259" key="19">
    <source>
        <dbReference type="PROSITE" id="PS51111"/>
    </source>
</evidence>
<evidence type="ECO:0000256" key="7">
    <source>
        <dbReference type="ARBA" id="ARBA00022989"/>
    </source>
</evidence>
<keyword evidence="7 14" id="KW-1133">Transmembrane helix</keyword>
<dbReference type="PANTHER" id="PTHR46730">
    <property type="entry name" value="POLYCYSTIN-1"/>
    <property type="match status" value="1"/>
</dbReference>
<dbReference type="PANTHER" id="PTHR46730:SF4">
    <property type="entry name" value="POLYCYSTIC KIDNEY DISEASE PROTEIN 1-LIKE 1"/>
    <property type="match status" value="1"/>
</dbReference>
<dbReference type="Gene3D" id="2.60.60.20">
    <property type="entry name" value="PLAT/LH2 domain"/>
    <property type="match status" value="1"/>
</dbReference>
<comment type="similarity">
    <text evidence="3">Belongs to the polycystin family.</text>
</comment>
<keyword evidence="10" id="KW-1015">Disulfide bond</keyword>
<feature type="domain" description="PLAT" evidence="17">
    <location>
        <begin position="1684"/>
        <end position="1805"/>
    </location>
</feature>
<evidence type="ECO:0000256" key="8">
    <source>
        <dbReference type="ARBA" id="ARBA00023069"/>
    </source>
</evidence>
<dbReference type="GO" id="GO:0005261">
    <property type="term" value="F:monoatomic cation channel activity"/>
    <property type="evidence" value="ECO:0007669"/>
    <property type="project" value="TreeGrafter"/>
</dbReference>
<evidence type="ECO:0000259" key="17">
    <source>
        <dbReference type="PROSITE" id="PS50095"/>
    </source>
</evidence>
<dbReference type="InterPro" id="IPR013122">
    <property type="entry name" value="PKD1_2_channel"/>
</dbReference>
<feature type="compositionally biased region" description="Polar residues" evidence="13">
    <location>
        <begin position="1299"/>
        <end position="1313"/>
    </location>
</feature>
<accession>A0A9Y6JKS6</accession>
<protein>
    <submittedName>
        <fullName evidence="21">Polycystic kidney disease 1 like 1</fullName>
    </submittedName>
</protein>
<feature type="compositionally biased region" description="Basic and acidic residues" evidence="13">
    <location>
        <begin position="2006"/>
        <end position="2016"/>
    </location>
</feature>
<feature type="domain" description="PKD" evidence="16">
    <location>
        <begin position="443"/>
        <end position="495"/>
    </location>
</feature>
<evidence type="ECO:0000256" key="6">
    <source>
        <dbReference type="ARBA" id="ARBA00022737"/>
    </source>
</evidence>
<dbReference type="PRINTS" id="PR00500">
    <property type="entry name" value="POLYCYSTIN1"/>
</dbReference>
<dbReference type="InterPro" id="IPR001024">
    <property type="entry name" value="PLAT/LH2_dom"/>
</dbReference>
<feature type="signal peptide" evidence="15">
    <location>
        <begin position="1"/>
        <end position="17"/>
    </location>
</feature>
<feature type="domain" description="GAIN-B" evidence="18">
    <location>
        <begin position="1472"/>
        <end position="1626"/>
    </location>
</feature>
<evidence type="ECO:0000256" key="14">
    <source>
        <dbReference type="SAM" id="Phobius"/>
    </source>
</evidence>
<dbReference type="Pfam" id="PF00801">
    <property type="entry name" value="PKD"/>
    <property type="match status" value="1"/>
</dbReference>
<comment type="subcellular location">
    <subcellularLocation>
        <location evidence="2">Cell membrane</location>
        <topology evidence="2">Multi-pass membrane protein</topology>
    </subcellularLocation>
    <subcellularLocation>
        <location evidence="1">Cell projection</location>
        <location evidence="1">Cilium</location>
    </subcellularLocation>
</comment>
<feature type="transmembrane region" description="Helical" evidence="14">
    <location>
        <begin position="2528"/>
        <end position="2549"/>
    </location>
</feature>
<dbReference type="InterPro" id="IPR036392">
    <property type="entry name" value="PLAT/LH2_dom_sf"/>
</dbReference>
<dbReference type="InterPro" id="IPR046791">
    <property type="entry name" value="Polycystin_dom"/>
</dbReference>
<dbReference type="InterPro" id="IPR002859">
    <property type="entry name" value="PKD/REJ-like"/>
</dbReference>
<dbReference type="CTD" id="168507"/>
<feature type="region of interest" description="Disordered" evidence="13">
    <location>
        <begin position="896"/>
        <end position="925"/>
    </location>
</feature>
<feature type="transmembrane region" description="Helical" evidence="14">
    <location>
        <begin position="1888"/>
        <end position="1909"/>
    </location>
</feature>
<keyword evidence="5 14" id="KW-0812">Transmembrane</keyword>
<dbReference type="InterPro" id="IPR014010">
    <property type="entry name" value="REJ_dom"/>
</dbReference>
<dbReference type="Pfam" id="PF02010">
    <property type="entry name" value="REJ"/>
    <property type="match status" value="1"/>
</dbReference>
<dbReference type="Pfam" id="PF20519">
    <property type="entry name" value="Polycystin_dom"/>
    <property type="match status" value="1"/>
</dbReference>
<dbReference type="InterPro" id="IPR022409">
    <property type="entry name" value="PKD/Chitinase_dom"/>
</dbReference>
<evidence type="ECO:0000256" key="9">
    <source>
        <dbReference type="ARBA" id="ARBA00023136"/>
    </source>
</evidence>
<dbReference type="InterPro" id="IPR013783">
    <property type="entry name" value="Ig-like_fold"/>
</dbReference>
<feature type="region of interest" description="Disordered" evidence="13">
    <location>
        <begin position="1285"/>
        <end position="1319"/>
    </location>
</feature>
<evidence type="ECO:0000256" key="2">
    <source>
        <dbReference type="ARBA" id="ARBA00004651"/>
    </source>
</evidence>
<name>A0A9Y6JKS6_9CICH</name>
<dbReference type="RefSeq" id="XP_013770636.1">
    <property type="nucleotide sequence ID" value="XM_013915182.1"/>
</dbReference>
<keyword evidence="4" id="KW-1003">Cell membrane</keyword>
<feature type="region of interest" description="Disordered" evidence="13">
    <location>
        <begin position="2774"/>
        <end position="2794"/>
    </location>
</feature>
<evidence type="ECO:0000256" key="13">
    <source>
        <dbReference type="SAM" id="MobiDB-lite"/>
    </source>
</evidence>
<evidence type="ECO:0000256" key="15">
    <source>
        <dbReference type="SAM" id="SignalP"/>
    </source>
</evidence>
<feature type="region of interest" description="Disordered" evidence="13">
    <location>
        <begin position="2006"/>
        <end position="2032"/>
    </location>
</feature>
<feature type="transmembrane region" description="Helical" evidence="14">
    <location>
        <begin position="1849"/>
        <end position="1868"/>
    </location>
</feature>
<keyword evidence="11" id="KW-0966">Cell projection</keyword>
<dbReference type="PROSITE" id="PS50221">
    <property type="entry name" value="GAIN_B"/>
    <property type="match status" value="1"/>
</dbReference>
<dbReference type="GO" id="GO:0005929">
    <property type="term" value="C:cilium"/>
    <property type="evidence" value="ECO:0007669"/>
    <property type="project" value="UniProtKB-SubCell"/>
</dbReference>
<feature type="region of interest" description="Disordered" evidence="13">
    <location>
        <begin position="817"/>
        <end position="849"/>
    </location>
</feature>
<evidence type="ECO:0000256" key="11">
    <source>
        <dbReference type="ARBA" id="ARBA00023273"/>
    </source>
</evidence>
<dbReference type="Pfam" id="PF08016">
    <property type="entry name" value="PKD_channel"/>
    <property type="match status" value="1"/>
</dbReference>
<dbReference type="GO" id="GO:0005886">
    <property type="term" value="C:plasma membrane"/>
    <property type="evidence" value="ECO:0007669"/>
    <property type="project" value="UniProtKB-SubCell"/>
</dbReference>
<keyword evidence="20" id="KW-1185">Reference proteome</keyword>
<feature type="transmembrane region" description="Helical" evidence="14">
    <location>
        <begin position="2081"/>
        <end position="2108"/>
    </location>
</feature>
<dbReference type="Proteomes" id="UP000695023">
    <property type="component" value="Unplaced"/>
</dbReference>
<evidence type="ECO:0000256" key="3">
    <source>
        <dbReference type="ARBA" id="ARBA00007200"/>
    </source>
</evidence>
<feature type="transmembrane region" description="Helical" evidence="14">
    <location>
        <begin position="1639"/>
        <end position="1659"/>
    </location>
</feature>
<dbReference type="PROSITE" id="PS51111">
    <property type="entry name" value="REJ"/>
    <property type="match status" value="1"/>
</dbReference>
<dbReference type="SMART" id="SM00308">
    <property type="entry name" value="LH2"/>
    <property type="match status" value="1"/>
</dbReference>
<evidence type="ECO:0000256" key="10">
    <source>
        <dbReference type="ARBA" id="ARBA00023157"/>
    </source>
</evidence>
<keyword evidence="8" id="KW-0969">Cilium</keyword>
<dbReference type="PROSITE" id="PS50093">
    <property type="entry name" value="PKD"/>
    <property type="match status" value="2"/>
</dbReference>
<dbReference type="CDD" id="cd00146">
    <property type="entry name" value="PKD"/>
    <property type="match status" value="2"/>
</dbReference>
<dbReference type="Pfam" id="PF01477">
    <property type="entry name" value="PLAT"/>
    <property type="match status" value="1"/>
</dbReference>
<dbReference type="SUPFAM" id="SSF49299">
    <property type="entry name" value="PKD domain"/>
    <property type="match status" value="2"/>
</dbReference>
<dbReference type="Pfam" id="PF01825">
    <property type="entry name" value="GPS"/>
    <property type="match status" value="1"/>
</dbReference>
<feature type="domain" description="PKD" evidence="16">
    <location>
        <begin position="360"/>
        <end position="420"/>
    </location>
</feature>
<evidence type="ECO:0000313" key="20">
    <source>
        <dbReference type="Proteomes" id="UP000695023"/>
    </source>
</evidence>
<feature type="domain" description="REJ" evidence="19">
    <location>
        <begin position="500"/>
        <end position="1253"/>
    </location>
</feature>
<organism evidence="20 21">
    <name type="scientific">Pundamilia nyererei</name>
    <dbReference type="NCBI Taxonomy" id="303518"/>
    <lineage>
        <taxon>Eukaryota</taxon>
        <taxon>Metazoa</taxon>
        <taxon>Chordata</taxon>
        <taxon>Craniata</taxon>
        <taxon>Vertebrata</taxon>
        <taxon>Euteleostomi</taxon>
        <taxon>Actinopterygii</taxon>
        <taxon>Neopterygii</taxon>
        <taxon>Teleostei</taxon>
        <taxon>Neoteleostei</taxon>
        <taxon>Acanthomorphata</taxon>
        <taxon>Ovalentaria</taxon>
        <taxon>Cichlomorphae</taxon>
        <taxon>Cichliformes</taxon>
        <taxon>Cichlidae</taxon>
        <taxon>African cichlids</taxon>
        <taxon>Pseudocrenilabrinae</taxon>
        <taxon>Haplochromini</taxon>
        <taxon>Pundamilia</taxon>
    </lineage>
</organism>
<evidence type="ECO:0000256" key="4">
    <source>
        <dbReference type="ARBA" id="ARBA00022475"/>
    </source>
</evidence>
<dbReference type="InterPro" id="IPR057244">
    <property type="entry name" value="GAIN_B"/>
</dbReference>
<sequence length="2817" mass="312205">MLRAFVFFALHSLSALASSSGQQSSPWFIGCVSASSSLGFHGPTGVGARDLDPVACSAHCLDEGYGVAALSSQTCYCGNQLSGLVFRECFKTSPSEGTKDVKGGSERQSTLNLPLGKAQDGSMALYRTEGPIFHNISVFTSPARLEAGKTFVIEVKGNLAGRSNQPPGILGLSSQALTYVTVESLGMTLKVNVTDDGSFTVSSDWILNVAGKYEINITVSNPLSTLSSTLHLYILPPFPGNLTVSLLHGPLNVPSCIPTVHLDSDGVTEGVAAYRADPVTLQAFKWTFESEGVHAVSVNASCLYGWKQKTIHVVVLSPGCSHLKGILCGNHLTSAVRIFAARQAYPTNTDIIFQAVTDVPDPVFVWHFGDYTSATTTSRIITRKYLKPGRYNVSVIMSHGKTAVTSDMFPVVVQRTVKLNRLVHRASVLQNHTVVFSCRVNMGTDINFLWSFGDGTSLSGQSTERHIFHRTGEFRVEVTASNLVSSASLSSHIFVVDQPCQPPPVKNMGPLKLQVRRYEVVHLGVTYETEVDCDVSRGLRYSWTLFDSAGQAVPLPLTDTHRQILIVQSHLLEYDTYTATARVQVVGSVVYSNYSVKVQVMPSPPVAFIQGGTNIFLNNRNTIVTLDGQASYDPDFPTNPLSYSWACKPVSTITSSCFNQHISTSSPVLKFPASFLKTNFDQFQFTLTVQSGERSASSETFLTVTSNLIGKLSIYCPECRGDRVNWDQSFSVGTVCEDCHIPARHIQYTWSLYLVNASSKPFTEVPFCHTVDLSTMSAIMESPATSTLHPPVTNVSQNTQTTPYSSSSPVTVATFETRNGDVDLADSGASTTRSGDTSDKAGLPESSPRVLNNDGVLYSDYLIQGDISSETSVESDSSADWDFSFRVLESSNAGGRLDPDYGAPFPNAEEGDPGMSAGRPRGEDGERFSAGDVSMFDMGLHKDEGSNLVDSKPFVAIQAPTLLDLPRNPLNRGLFESFTYTGISCSFLKIKPFSLRPRSRYMLEVTAKSQSRRLGRTQLFLQTNPVPEGLACQVQPVRGLELHTHFSIFCTSGKEDLVYEYSFSVGDRLPRTLYQGRDFQYYFSLPSGDPRDDYKVTIYTEIRSSTYGSATKPCPVTVQVQPSFLRDTSSSSSHHDPDLELSESGVRNLSALVQLGNSVEIRNYISLLTSILNRLSLETEANTHAQRHMRTVLIRTLCELESSDQESMTDNICILNDLLRVTSQVTLASAKRVTAHIQMMSEQFSASSAYRHYIINQKVLNTALTLLSHSLQVVTTCTFTPDITQEDSTADGNLRNDENTPNSTAVNSSTSGHIKQGRSPPAKQAVMLVADILQAASELMLKYILFHETKEHRVSSSLINLYAASQNNTSTVINSGSVRVYIPASFIQILFLQHGPCVLTVITELAHSPYTWANPTQVSGPVVDLSLYKCNTRRRIHVSSLIQPFNTELRHTQRNKSSSWEFTLLRSRVNYHSFNITQEHLLQSIQFTLLFRPTTKKAFPLMVLFRMFEKPTPRMHHLRKIYRWESNTSRITLPSSYLSAAGVGHLALLNADFGKAPRANHLTEEISYSLTVDSSLCLSWDGQQGAWTHQGCRTQLADTDSAVSCSCHRLRPLTVKQQQMQSIHSTADVNPFLSASTDLTVLGMLLLFVCLYVAGLAACKRADVVATQSQRVHYLSDNSASDPYLYAVTTHTGLSSAARMSAKVYISLYGEDGFSQTKELHVPGCTLFRRNSKDIFILSAAESLGPVWGVHIWHDNSGPSPDWYLTQVEVSEVLRGHVVGCSWLFAAQCWLAANKGDGRVERMLRVCTQGINFAQMLRLKLNDYLADFHTWVSVYSCPSPSSFTHTQRLSVCLLLLLGYACVGAVIVAQTDDQPLFALGFVDVSAGAVTNGLVSVVAVLPVATAVSFLFRLRAVQPTGSRVHRVKCRKTEKEYSEDPLSLSDSTFDRRLSWSSLQQWNESWMQKYQDADLSVSYSNADEAPHKKQSEFLPDSSRFHETQRACLSRAKDEGQKEKGLQGRCSPDSSSERGSYYDATDKLRERPTCQRRVYLAWTLCLLLSLSCLVLSAVLGMRFNSGKVLLWVHSLFISLMSCIFIIQPALILAVALAVSCWHRKTSDFHTFFRLREFNIEAMKLWSHRGINGAEEQLTESAFPYRRRSHLKKLLRARRRARYLGLVRPLTLAELRKTHRRKRREAVIHKTLRDLSLSVAMLSLMMCITYDNSFREHYQLNRAVRRHFVRNRDHSFMLIQKHTEWWNWSQTGLIESLYEHTSAKTEQPHIVIGEPILQKIEISDTSPTEVPVMTSTTLCGRLSCYSGPSATVGLGHTKSDSASKLKLLRSAGWLDGRTVALKVQFTLYSPAPNLFTSVTLLAERSPTGVLLPSVEVHSVRVHHTPTAWDYAVMVCKLLFLFLSLIQISCQVSSMGQQGLIGYWTTPCNWVEVGVPTATLVHYVCHIYHSAVIMSVAELLERNNHRGRVDVRLLASWEQFLRTLRGIMLFLLTIKCVAVLRVNRTFATPAKLLSCLFSSLLWPMISGVILLMASSCLGHLLHIQSSWAVSPIHVLLRTLPCVLYRGLRATSNNRGLLHSDCDVFTCGVLYLSAVVWTAVVIGVMSSLVRSARRSHNRRNLITIAELANYIRLRVSELTTGQHEEARIDNHTEGRAYYLEECESLVDELLFRLNALSDSLHLKAHRYRKESPVISPTPEPSNMDSQGSARSQIIMNGTHSDEQCLLNLGGTPTMSHLFRSQANKDILQQRGQTGCNPSSNFVVASDDSLKGKKCPESAGKSQTAYTTSPPEVVVKVLVHEDPGRAVPDKH</sequence>
<dbReference type="InterPro" id="IPR035986">
    <property type="entry name" value="PKD_dom_sf"/>
</dbReference>
<dbReference type="PROSITE" id="PS51257">
    <property type="entry name" value="PROKAR_LIPOPROTEIN"/>
    <property type="match status" value="1"/>
</dbReference>
<dbReference type="GeneID" id="102203104"/>
<evidence type="ECO:0000256" key="12">
    <source>
        <dbReference type="PROSITE-ProRule" id="PRU00152"/>
    </source>
</evidence>
<reference evidence="21" key="1">
    <citation type="submission" date="2025-08" db="UniProtKB">
        <authorList>
            <consortium name="RefSeq"/>
        </authorList>
    </citation>
    <scope>IDENTIFICATION</scope>
</reference>
<proteinExistence type="inferred from homology"/>
<dbReference type="SMART" id="SM00089">
    <property type="entry name" value="PKD"/>
    <property type="match status" value="2"/>
</dbReference>
<comment type="caution">
    <text evidence="12">Lacks conserved residue(s) required for the propagation of feature annotation.</text>
</comment>
<feature type="chain" id="PRO_5041245131" evidence="15">
    <location>
        <begin position="18"/>
        <end position="2817"/>
    </location>
</feature>
<dbReference type="SUPFAM" id="SSF49723">
    <property type="entry name" value="Lipase/lipooxygenase domain (PLAT/LH2 domain)"/>
    <property type="match status" value="1"/>
</dbReference>
<dbReference type="InterPro" id="IPR000601">
    <property type="entry name" value="PKD_dom"/>
</dbReference>
<evidence type="ECO:0000259" key="16">
    <source>
        <dbReference type="PROSITE" id="PS50093"/>
    </source>
</evidence>